<dbReference type="OrthoDB" id="2333384at2759"/>
<dbReference type="AlphaFoldDB" id="A0A8H6KZ39"/>
<dbReference type="PANTHER" id="PTHR11188:SF17">
    <property type="entry name" value="FI21816P1"/>
    <property type="match status" value="1"/>
</dbReference>
<dbReference type="GO" id="GO:0015031">
    <property type="term" value="P:protein transport"/>
    <property type="evidence" value="ECO:0007669"/>
    <property type="project" value="TreeGrafter"/>
</dbReference>
<dbReference type="InterPro" id="IPR050357">
    <property type="entry name" value="Arrestin_domain-protein"/>
</dbReference>
<dbReference type="Proteomes" id="UP000578531">
    <property type="component" value="Unassembled WGS sequence"/>
</dbReference>
<organism evidence="3 4">
    <name type="scientific">Letharia columbiana</name>
    <dbReference type="NCBI Taxonomy" id="112416"/>
    <lineage>
        <taxon>Eukaryota</taxon>
        <taxon>Fungi</taxon>
        <taxon>Dikarya</taxon>
        <taxon>Ascomycota</taxon>
        <taxon>Pezizomycotina</taxon>
        <taxon>Lecanoromycetes</taxon>
        <taxon>OSLEUM clade</taxon>
        <taxon>Lecanoromycetidae</taxon>
        <taxon>Lecanorales</taxon>
        <taxon>Lecanorineae</taxon>
        <taxon>Parmeliaceae</taxon>
        <taxon>Letharia</taxon>
    </lineage>
</organism>
<dbReference type="RefSeq" id="XP_037159679.1">
    <property type="nucleotide sequence ID" value="XM_037313407.1"/>
</dbReference>
<dbReference type="GeneID" id="59293169"/>
<dbReference type="Gene3D" id="2.60.40.640">
    <property type="match status" value="1"/>
</dbReference>
<dbReference type="PANTHER" id="PTHR11188">
    <property type="entry name" value="ARRESTIN DOMAIN CONTAINING PROTEIN"/>
    <property type="match status" value="1"/>
</dbReference>
<accession>A0A8H6KZ39</accession>
<dbReference type="GO" id="GO:0005737">
    <property type="term" value="C:cytoplasm"/>
    <property type="evidence" value="ECO:0007669"/>
    <property type="project" value="TreeGrafter"/>
</dbReference>
<keyword evidence="4" id="KW-1185">Reference proteome</keyword>
<reference evidence="3 4" key="1">
    <citation type="journal article" date="2020" name="Genomics">
        <title>Complete, high-quality genomes from long-read metagenomic sequencing of two wolf lichen thalli reveals enigmatic genome architecture.</title>
        <authorList>
            <person name="McKenzie S.K."/>
            <person name="Walston R.F."/>
            <person name="Allen J.L."/>
        </authorList>
    </citation>
    <scope>NUCLEOTIDE SEQUENCE [LARGE SCALE GENOMIC DNA]</scope>
    <source>
        <strain evidence="3">WasteWater2</strain>
    </source>
</reference>
<feature type="region of interest" description="Disordered" evidence="2">
    <location>
        <begin position="435"/>
        <end position="454"/>
    </location>
</feature>
<evidence type="ECO:0000313" key="3">
    <source>
        <dbReference type="EMBL" id="KAF6229487.1"/>
    </source>
</evidence>
<evidence type="ECO:0000256" key="2">
    <source>
        <dbReference type="SAM" id="MobiDB-lite"/>
    </source>
</evidence>
<gene>
    <name evidence="3" type="ORF">HO173_011527</name>
</gene>
<name>A0A8H6KZ39_9LECA</name>
<comment type="similarity">
    <text evidence="1">Belongs to the arrestin family.</text>
</comment>
<evidence type="ECO:0000313" key="4">
    <source>
        <dbReference type="Proteomes" id="UP000578531"/>
    </source>
</evidence>
<evidence type="ECO:0000256" key="1">
    <source>
        <dbReference type="ARBA" id="ARBA00005298"/>
    </source>
</evidence>
<evidence type="ECO:0008006" key="5">
    <source>
        <dbReference type="Google" id="ProtNLM"/>
    </source>
</evidence>
<dbReference type="EMBL" id="JACCJC010000072">
    <property type="protein sequence ID" value="KAF6229487.1"/>
    <property type="molecule type" value="Genomic_DNA"/>
</dbReference>
<comment type="caution">
    <text evidence="3">The sequence shown here is derived from an EMBL/GenBank/DDBJ whole genome shotgun (WGS) entry which is preliminary data.</text>
</comment>
<dbReference type="CDD" id="cd22952">
    <property type="entry name" value="ART10-like"/>
    <property type="match status" value="1"/>
</dbReference>
<proteinExistence type="inferred from homology"/>
<protein>
    <recommendedName>
        <fullName evidence="5">Arrestin-like N-terminal domain-containing protein</fullName>
    </recommendedName>
</protein>
<dbReference type="InterPro" id="IPR014752">
    <property type="entry name" value="Arrestin-like_C"/>
</dbReference>
<sequence length="479" mass="53115">MSEANSQLNVWLTSDQVTPMMSWSLQIDIPQPRYKAGDTVSGSVYLVSQLTKGQYVDVGSVTIELTGSSTTAKLWPRIPNPIRLFTFKKTLSTGPKRLYAPYGQTGNHDRNKWPISFTLPLDCSASQGEPFTSSTYFNTDPNQPLPISFVDDNVQGGSCSVVYELQATLMSPPKDGYYTNEGCVKKVEIAVYRPRSVEQPNFNFNTKSIIFTHRSLLLLPIEERKLAHRPLTLKEKLKLKPPSTEHLPRAVFEIRVQTPSTAVIGQALPLMLHVDCDSDASTVPPPIFHLKKVTIHLCEETSIWGSKRAGGHESTRWTKEITLQEKEFDTRKPRVEEHLDLKKVMNTIVHNDLTPTFKTFNIARTYSLKVFVRLECAGKEHFVFGDYKRCTLLAEQYDPQTAAYNEPAPVMDGEDADPPPPYHFATQEAVPEYSTQAHCTGHHGQSHAGQNGAAVLDIAESSTAAALNSAAPGSSAATP</sequence>